<evidence type="ECO:0000256" key="5">
    <source>
        <dbReference type="ARBA" id="ARBA00022989"/>
    </source>
</evidence>
<feature type="transmembrane region" description="Helical" evidence="9">
    <location>
        <begin position="130"/>
        <end position="152"/>
    </location>
</feature>
<keyword evidence="1 9" id="KW-0813">Transport</keyword>
<comment type="subcellular location">
    <subcellularLocation>
        <location evidence="9">Cell membrane</location>
        <topology evidence="9">Multi-pass membrane protein</topology>
    </subcellularLocation>
</comment>
<dbReference type="RefSeq" id="WP_097013106.1">
    <property type="nucleotide sequence ID" value="NZ_LT907975.1"/>
</dbReference>
<organism evidence="10 11">
    <name type="scientific">Pseudodesulfovibrio profundus</name>
    <dbReference type="NCBI Taxonomy" id="57320"/>
    <lineage>
        <taxon>Bacteria</taxon>
        <taxon>Pseudomonadati</taxon>
        <taxon>Thermodesulfobacteriota</taxon>
        <taxon>Desulfovibrionia</taxon>
        <taxon>Desulfovibrionales</taxon>
        <taxon>Desulfovibrionaceae</taxon>
    </lineage>
</organism>
<feature type="transmembrane region" description="Helical" evidence="9">
    <location>
        <begin position="68"/>
        <end position="85"/>
    </location>
</feature>
<feature type="transmembrane region" description="Helical" evidence="9">
    <location>
        <begin position="105"/>
        <end position="124"/>
    </location>
</feature>
<evidence type="ECO:0000256" key="6">
    <source>
        <dbReference type="ARBA" id="ARBA00023065"/>
    </source>
</evidence>
<comment type="similarity">
    <text evidence="9">Belongs to the MntP (TC 9.B.29) family.</text>
</comment>
<feature type="transmembrane region" description="Helical" evidence="9">
    <location>
        <begin position="6"/>
        <end position="27"/>
    </location>
</feature>
<dbReference type="PANTHER" id="PTHR35529:SF1">
    <property type="entry name" value="MANGANESE EFFLUX PUMP MNTP-RELATED"/>
    <property type="match status" value="1"/>
</dbReference>
<dbReference type="Proteomes" id="UP000219215">
    <property type="component" value="Chromosome DPRO"/>
</dbReference>
<proteinExistence type="inferred from homology"/>
<keyword evidence="11" id="KW-1185">Reference proteome</keyword>
<keyword evidence="7 9" id="KW-0472">Membrane</keyword>
<keyword evidence="6 9" id="KW-0406">Ion transport</keyword>
<evidence type="ECO:0000256" key="8">
    <source>
        <dbReference type="ARBA" id="ARBA00023211"/>
    </source>
</evidence>
<protein>
    <recommendedName>
        <fullName evidence="9">Putative manganese efflux pump MntP</fullName>
    </recommendedName>
</protein>
<evidence type="ECO:0000256" key="3">
    <source>
        <dbReference type="ARBA" id="ARBA00022519"/>
    </source>
</evidence>
<keyword evidence="4 9" id="KW-0812">Transmembrane</keyword>
<keyword evidence="8 9" id="KW-0464">Manganese</keyword>
<evidence type="ECO:0000313" key="11">
    <source>
        <dbReference type="Proteomes" id="UP000219215"/>
    </source>
</evidence>
<feature type="transmembrane region" description="Helical" evidence="9">
    <location>
        <begin position="164"/>
        <end position="182"/>
    </location>
</feature>
<comment type="function">
    <text evidence="9">Probably functions as a manganese efflux pump.</text>
</comment>
<evidence type="ECO:0000256" key="7">
    <source>
        <dbReference type="ARBA" id="ARBA00023136"/>
    </source>
</evidence>
<evidence type="ECO:0000256" key="4">
    <source>
        <dbReference type="ARBA" id="ARBA00022692"/>
    </source>
</evidence>
<dbReference type="InterPro" id="IPR022929">
    <property type="entry name" value="Put_MntP"/>
</dbReference>
<keyword evidence="3" id="KW-0997">Cell inner membrane</keyword>
<gene>
    <name evidence="9 10" type="primary">mntP</name>
    <name evidence="10" type="ORF">DPRO_3453</name>
</gene>
<dbReference type="InterPro" id="IPR003810">
    <property type="entry name" value="Mntp/YtaF"/>
</dbReference>
<reference evidence="11" key="1">
    <citation type="submission" date="2017-09" db="EMBL/GenBank/DDBJ databases">
        <authorList>
            <person name="Regsiter A."/>
            <person name="William W."/>
        </authorList>
    </citation>
    <scope>NUCLEOTIDE SEQUENCE [LARGE SCALE GENOMIC DNA]</scope>
    <source>
        <strain evidence="11">500-1</strain>
    </source>
</reference>
<evidence type="ECO:0000256" key="2">
    <source>
        <dbReference type="ARBA" id="ARBA00022475"/>
    </source>
</evidence>
<dbReference type="PANTHER" id="PTHR35529">
    <property type="entry name" value="MANGANESE EFFLUX PUMP MNTP-RELATED"/>
    <property type="match status" value="1"/>
</dbReference>
<keyword evidence="2 9" id="KW-1003">Cell membrane</keyword>
<name>A0A2C8FE82_9BACT</name>
<evidence type="ECO:0000256" key="9">
    <source>
        <dbReference type="HAMAP-Rule" id="MF_01521"/>
    </source>
</evidence>
<dbReference type="GO" id="GO:0005384">
    <property type="term" value="F:manganese ion transmembrane transporter activity"/>
    <property type="evidence" value="ECO:0007669"/>
    <property type="project" value="UniProtKB-UniRule"/>
</dbReference>
<dbReference type="GO" id="GO:0005886">
    <property type="term" value="C:plasma membrane"/>
    <property type="evidence" value="ECO:0007669"/>
    <property type="project" value="UniProtKB-SubCell"/>
</dbReference>
<dbReference type="AlphaFoldDB" id="A0A2C8FE82"/>
<accession>A0A2C8FE82</accession>
<evidence type="ECO:0000256" key="1">
    <source>
        <dbReference type="ARBA" id="ARBA00022448"/>
    </source>
</evidence>
<dbReference type="HAMAP" id="MF_01521">
    <property type="entry name" value="MntP_pump"/>
    <property type="match status" value="1"/>
</dbReference>
<sequence>MGHIELITIAIALAMDAFAVSIATGVALKSVSPRQIFRLSWHFGLFQALMPILGWYMGGAIRTYIESYAHWIAFALLGYIGIKMIKEAFEEDDGSRGDPTKGMSLVILSVATSIDALAVGLSLSMLGISVWWPAFVIGIVALVFTIVGLQLGKRAAQAQSIGKYAELLGGTVLILIGIKILWEHWTPGV</sequence>
<dbReference type="EMBL" id="LT907975">
    <property type="protein sequence ID" value="SOB60368.1"/>
    <property type="molecule type" value="Genomic_DNA"/>
</dbReference>
<dbReference type="Pfam" id="PF02659">
    <property type="entry name" value="Mntp"/>
    <property type="match status" value="1"/>
</dbReference>
<keyword evidence="5 9" id="KW-1133">Transmembrane helix</keyword>
<evidence type="ECO:0000313" key="10">
    <source>
        <dbReference type="EMBL" id="SOB60368.1"/>
    </source>
</evidence>
<dbReference type="OrthoDB" id="9811590at2"/>
<feature type="transmembrane region" description="Helical" evidence="9">
    <location>
        <begin position="39"/>
        <end position="56"/>
    </location>
</feature>
<dbReference type="KEGG" id="pprf:DPRO_3453"/>